<dbReference type="InterPro" id="IPR038248">
    <property type="entry name" value="Dicer_dimer_sf"/>
</dbReference>
<dbReference type="Pfam" id="PF24995">
    <property type="entry name" value="DSRM_2"/>
    <property type="match status" value="1"/>
</dbReference>
<comment type="cofactor">
    <cofactor evidence="1">
        <name>Mn(2+)</name>
        <dbReference type="ChEBI" id="CHEBI:29035"/>
    </cofactor>
</comment>
<dbReference type="GO" id="GO:0030422">
    <property type="term" value="P:siRNA processing"/>
    <property type="evidence" value="ECO:0007669"/>
    <property type="project" value="TreeGrafter"/>
</dbReference>
<dbReference type="EMBL" id="JAVRRD010000051">
    <property type="protein sequence ID" value="KAK5044407.1"/>
    <property type="molecule type" value="Genomic_DNA"/>
</dbReference>
<gene>
    <name evidence="19" type="ORF">LTR84_011279</name>
</gene>
<reference evidence="19 20" key="1">
    <citation type="submission" date="2023-08" db="EMBL/GenBank/DDBJ databases">
        <title>Black Yeasts Isolated from many extreme environments.</title>
        <authorList>
            <person name="Coleine C."/>
            <person name="Stajich J.E."/>
            <person name="Selbmann L."/>
        </authorList>
    </citation>
    <scope>NUCLEOTIDE SEQUENCE [LARGE SCALE GENOMIC DNA]</scope>
    <source>
        <strain evidence="19 20">CCFEE 5792</strain>
    </source>
</reference>
<dbReference type="GO" id="GO:0005737">
    <property type="term" value="C:cytoplasm"/>
    <property type="evidence" value="ECO:0007669"/>
    <property type="project" value="TreeGrafter"/>
</dbReference>
<dbReference type="PROSITE" id="PS00517">
    <property type="entry name" value="RNASE_3_1"/>
    <property type="match status" value="1"/>
</dbReference>
<dbReference type="Pfam" id="PF04851">
    <property type="entry name" value="ResIII"/>
    <property type="match status" value="1"/>
</dbReference>
<proteinExistence type="predicted"/>
<dbReference type="PANTHER" id="PTHR14950:SF62">
    <property type="entry name" value="DICER-LIKE PROTEIN 1"/>
    <property type="match status" value="1"/>
</dbReference>
<dbReference type="SUPFAM" id="SSF52540">
    <property type="entry name" value="P-loop containing nucleoside triphosphate hydrolases"/>
    <property type="match status" value="1"/>
</dbReference>
<dbReference type="PROSITE" id="PS51192">
    <property type="entry name" value="HELICASE_ATP_BIND_1"/>
    <property type="match status" value="1"/>
</dbReference>
<evidence type="ECO:0000256" key="4">
    <source>
        <dbReference type="ARBA" id="ARBA00022723"/>
    </source>
</evidence>
<feature type="region of interest" description="Disordered" evidence="15">
    <location>
        <begin position="1"/>
        <end position="37"/>
    </location>
</feature>
<keyword evidence="6" id="KW-0547">Nucleotide-binding</keyword>
<evidence type="ECO:0000256" key="8">
    <source>
        <dbReference type="ARBA" id="ARBA00022806"/>
    </source>
</evidence>
<feature type="domain" description="RNase III" evidence="16">
    <location>
        <begin position="1073"/>
        <end position="1189"/>
    </location>
</feature>
<keyword evidence="7" id="KW-0378">Hydrolase</keyword>
<dbReference type="Gene3D" id="1.10.1520.10">
    <property type="entry name" value="Ribonuclease III domain"/>
    <property type="match status" value="2"/>
</dbReference>
<keyword evidence="9" id="KW-0067">ATP-binding</keyword>
<evidence type="ECO:0000256" key="9">
    <source>
        <dbReference type="ARBA" id="ARBA00022840"/>
    </source>
</evidence>
<keyword evidence="10" id="KW-0460">Magnesium</keyword>
<dbReference type="InterPro" id="IPR036389">
    <property type="entry name" value="RNase_III_sf"/>
</dbReference>
<feature type="region of interest" description="Disordered" evidence="15">
    <location>
        <begin position="1536"/>
        <end position="1559"/>
    </location>
</feature>
<keyword evidence="4" id="KW-0479">Metal-binding</keyword>
<protein>
    <recommendedName>
        <fullName evidence="2">Dicer-like protein 1</fullName>
    </recommendedName>
</protein>
<dbReference type="GeneID" id="89979433"/>
<evidence type="ECO:0000259" key="17">
    <source>
        <dbReference type="PROSITE" id="PS51192"/>
    </source>
</evidence>
<dbReference type="InterPro" id="IPR001650">
    <property type="entry name" value="Helicase_C-like"/>
</dbReference>
<keyword evidence="8" id="KW-0347">Helicase</keyword>
<dbReference type="SUPFAM" id="SSF69065">
    <property type="entry name" value="RNase III domain-like"/>
    <property type="match status" value="2"/>
</dbReference>
<dbReference type="CDD" id="cd18034">
    <property type="entry name" value="DEXHc_dicer"/>
    <property type="match status" value="1"/>
</dbReference>
<evidence type="ECO:0000256" key="7">
    <source>
        <dbReference type="ARBA" id="ARBA00022801"/>
    </source>
</evidence>
<dbReference type="InterPro" id="IPR027417">
    <property type="entry name" value="P-loop_NTPase"/>
</dbReference>
<dbReference type="Proteomes" id="UP001358417">
    <property type="component" value="Unassembled WGS sequence"/>
</dbReference>
<keyword evidence="3" id="KW-0930">Antiviral protein</keyword>
<dbReference type="GO" id="GO:0003723">
    <property type="term" value="F:RNA binding"/>
    <property type="evidence" value="ECO:0007669"/>
    <property type="project" value="UniProtKB-KW"/>
</dbReference>
<evidence type="ECO:0000256" key="2">
    <source>
        <dbReference type="ARBA" id="ARBA00020797"/>
    </source>
</evidence>
<feature type="compositionally biased region" description="Polar residues" evidence="15">
    <location>
        <begin position="23"/>
        <end position="37"/>
    </location>
</feature>
<evidence type="ECO:0000256" key="13">
    <source>
        <dbReference type="ARBA" id="ARBA00023211"/>
    </source>
</evidence>
<evidence type="ECO:0000259" key="16">
    <source>
        <dbReference type="PROSITE" id="PS50142"/>
    </source>
</evidence>
<dbReference type="InterPro" id="IPR014001">
    <property type="entry name" value="Helicase_ATP-bd"/>
</dbReference>
<dbReference type="CDD" id="cd00593">
    <property type="entry name" value="RIBOc"/>
    <property type="match status" value="2"/>
</dbReference>
<dbReference type="Gene3D" id="3.30.160.380">
    <property type="entry name" value="Dicer dimerisation domain"/>
    <property type="match status" value="1"/>
</dbReference>
<evidence type="ECO:0000256" key="14">
    <source>
        <dbReference type="ARBA" id="ARBA00025403"/>
    </source>
</evidence>
<dbReference type="InterPro" id="IPR005034">
    <property type="entry name" value="Dicer_dimerisation"/>
</dbReference>
<dbReference type="InterPro" id="IPR056755">
    <property type="entry name" value="DSRM_2"/>
</dbReference>
<feature type="domain" description="Helicase ATP-binding" evidence="17">
    <location>
        <begin position="81"/>
        <end position="261"/>
    </location>
</feature>
<evidence type="ECO:0000256" key="15">
    <source>
        <dbReference type="SAM" id="MobiDB-lite"/>
    </source>
</evidence>
<dbReference type="Pfam" id="PF00271">
    <property type="entry name" value="Helicase_C"/>
    <property type="match status" value="1"/>
</dbReference>
<dbReference type="GO" id="GO:0005524">
    <property type="term" value="F:ATP binding"/>
    <property type="evidence" value="ECO:0007669"/>
    <property type="project" value="UniProtKB-KW"/>
</dbReference>
<accession>A0AAV9MUW8</accession>
<evidence type="ECO:0000256" key="12">
    <source>
        <dbReference type="ARBA" id="ARBA00023118"/>
    </source>
</evidence>
<comment type="caution">
    <text evidence="19">The sequence shown here is derived from an EMBL/GenBank/DDBJ whole genome shotgun (WGS) entry which is preliminary data.</text>
</comment>
<sequence length="1559" mass="177466">MDVDVAPLIDFESSDETSDAESVISTHSNHPKETQNSSAFSDYVQTQVIQQLQNDQLPSQSSGVVPQESLMGKVRDYQQELFDRAKEKNIIAVLDTGSGKTLIAALLIKHFLELELMNHVEGEAHRIVFFLANSVHLAQQQAHFLTNNLPNPVISLYGDSGEDLWKGAPWAKIFRENHVVVCTPEVLRNCLDHAYYDMDQISLLIFDEAHHCKGGHPYARIIEGHYMTARGRKPHIFGMTASPVDGKGDVGKAFQNLEYMLQSHIVTTDNLSMTKYAPRAKDDVWVYPAIQFQGETGPGESSETDLCRSLRERCGFVDDFKQYFVFSVYAKRDLGHWAADRVWKQVFTSAHESHQDFKAIMYLERTKLYIHSGTEEKARLLRSVQSAVSLVRHHNFKKPNVASEFDLSPKVRVLYEKLKYQYSIAPATKTIVFVQQKLSVTTLCACFQLLEVENMRPGFLTGTDNARSLRDQQRIMAKFRDGQINIVFATEVVEEGIDIPQCNLVVRFDLYQTTIQYMQSRGRARATDSIYAHMVEENNSNRMDHVRKTIEDEKYIRKYCQHLSPDRKLGIGTHLKQQLARAEKRNKGFITSSGMVANLGNSLELLKRYAESLRRIGATSAEVYVEMIDIDVMDKRFTYKVILPSTDNDMAMRVRGAVGEPQASKVLARCSAAWKCCVWLRHEQLLDENLDSIFQKVKPDNLNARIAVSEQKDDYKKKLKPDFWLQTGTTSTVPMEVFATFVDVYLPTDRLESSGFILFTRAILPVIPEFPVFLQDNVEYRVGFESLTQPIAISAAEVESLTKFTLNAVFEDIFRKVYEPDPRMMSYWLAPASRNSNHPRAASKSKEATFDSLVDAEELRKGHQLARERWMHPNHALQGDNWMNKYLVDPGNGSFHYFTKRVVRGVSIWDPALPIPAFVKKRHKDSIIEFTDSTWRRKNGEIKSFAERYDSEQPVLEATLVVSGRNWLEKVSEDQTRMALCYIAPQPLEIGRISAENARTLQLWPAVLHKLENFLIVSEALLKLKLTQIPLDLGLQAFTQDTKGEADGDRDAPDDDVVDLDDSIDAHRRVSSNYERLEFIGDSLLKMMTTITIYNRTTCNEEGMHCKRMEMLSNSRLFSVASKPEYELFQYIRASSSEKWRDTWYPDFLKQIKGRVINLTNKQRSHALGKKTIADVCEAVIGAAIMTTQHLPTAEKFDLGIQAITKLVEDENHDLTTWKEVAPMYQAPGWSLVAKDPVAHDLAEKIFTITGYRFRHPRLLRSAFTHSSDQHSTVPDLQRLEFLGDACLDWVCIWWLFSNNETRGPQWLTEHKMAMVSNKFLAALAVTLGFNKLISAATPSLFSEIAAYATWFDEASKVDGVKPDFWTKTPRSPPKALADLVESYLGAVLVDSGFDFCEIEKFFNNHVVEFFRDIRAYDSFANRHPTTFLFRLLKEQFRCQKSSPEVITKLTTPSTRDRLDTDEAGDEAVAGIEMHVGWVVHGKIIEPISKGSSIRYARTRASNSALKVLVNLTTEEFREKYKCDCVQKQQKKGVGKQQAGSVEITENGPNTTGSLLQEL</sequence>
<evidence type="ECO:0000256" key="5">
    <source>
        <dbReference type="ARBA" id="ARBA00022737"/>
    </source>
</evidence>
<dbReference type="Pfam" id="PF03368">
    <property type="entry name" value="Dicer_dimer"/>
    <property type="match status" value="1"/>
</dbReference>
<evidence type="ECO:0000256" key="3">
    <source>
        <dbReference type="ARBA" id="ARBA00022721"/>
    </source>
</evidence>
<keyword evidence="12" id="KW-0051">Antiviral defense</keyword>
<dbReference type="GO" id="GO:0046872">
    <property type="term" value="F:metal ion binding"/>
    <property type="evidence" value="ECO:0007669"/>
    <property type="project" value="UniProtKB-KW"/>
</dbReference>
<evidence type="ECO:0000313" key="20">
    <source>
        <dbReference type="Proteomes" id="UP001358417"/>
    </source>
</evidence>
<dbReference type="InterPro" id="IPR006935">
    <property type="entry name" value="Helicase/UvrB_N"/>
</dbReference>
<keyword evidence="13" id="KW-0464">Manganese</keyword>
<keyword evidence="20" id="KW-1185">Reference proteome</keyword>
<dbReference type="SMART" id="SM00490">
    <property type="entry name" value="HELICc"/>
    <property type="match status" value="1"/>
</dbReference>
<dbReference type="GO" id="GO:0005634">
    <property type="term" value="C:nucleus"/>
    <property type="evidence" value="ECO:0007669"/>
    <property type="project" value="TreeGrafter"/>
</dbReference>
<dbReference type="RefSeq" id="XP_064700071.1">
    <property type="nucleotide sequence ID" value="XM_064854812.1"/>
</dbReference>
<dbReference type="PROSITE" id="PS51194">
    <property type="entry name" value="HELICASE_CTER"/>
    <property type="match status" value="1"/>
</dbReference>
<keyword evidence="11" id="KW-0694">RNA-binding</keyword>
<keyword evidence="5" id="KW-0677">Repeat</keyword>
<dbReference type="GO" id="GO:0004525">
    <property type="term" value="F:ribonuclease III activity"/>
    <property type="evidence" value="ECO:0007669"/>
    <property type="project" value="InterPro"/>
</dbReference>
<evidence type="ECO:0000256" key="10">
    <source>
        <dbReference type="ARBA" id="ARBA00022842"/>
    </source>
</evidence>
<name>A0AAV9MUW8_9EURO</name>
<feature type="compositionally biased region" description="Polar residues" evidence="15">
    <location>
        <begin position="1547"/>
        <end position="1559"/>
    </location>
</feature>
<dbReference type="SMART" id="SM00535">
    <property type="entry name" value="RIBOc"/>
    <property type="match status" value="2"/>
</dbReference>
<evidence type="ECO:0000256" key="1">
    <source>
        <dbReference type="ARBA" id="ARBA00001936"/>
    </source>
</evidence>
<organism evidence="19 20">
    <name type="scientific">Exophiala bonariae</name>
    <dbReference type="NCBI Taxonomy" id="1690606"/>
    <lineage>
        <taxon>Eukaryota</taxon>
        <taxon>Fungi</taxon>
        <taxon>Dikarya</taxon>
        <taxon>Ascomycota</taxon>
        <taxon>Pezizomycotina</taxon>
        <taxon>Eurotiomycetes</taxon>
        <taxon>Chaetothyriomycetidae</taxon>
        <taxon>Chaetothyriales</taxon>
        <taxon>Herpotrichiellaceae</taxon>
        <taxon>Exophiala</taxon>
    </lineage>
</organism>
<comment type="function">
    <text evidence="14">Dicer-like endonuclease involved in cleaving double-stranded RNA in the RNA interference (RNAi) pathway. Produces 21 to 25 bp dsRNAs (siRNAs) which target the selective destruction of homologous RNAs leading to sequence-specific suppression of gene expression, called post-transcriptional gene silencing (PTGS). Part of a broad host defense response against viral infection and transposons.</text>
</comment>
<dbReference type="InterPro" id="IPR000999">
    <property type="entry name" value="RNase_III_dom"/>
</dbReference>
<dbReference type="Gene3D" id="3.40.50.300">
    <property type="entry name" value="P-loop containing nucleotide triphosphate hydrolases"/>
    <property type="match status" value="2"/>
</dbReference>
<dbReference type="GO" id="GO:0004386">
    <property type="term" value="F:helicase activity"/>
    <property type="evidence" value="ECO:0007669"/>
    <property type="project" value="UniProtKB-KW"/>
</dbReference>
<dbReference type="PANTHER" id="PTHR14950">
    <property type="entry name" value="DICER-RELATED"/>
    <property type="match status" value="1"/>
</dbReference>
<feature type="domain" description="RNase III" evidence="16">
    <location>
        <begin position="1243"/>
        <end position="1393"/>
    </location>
</feature>
<dbReference type="SMART" id="SM00487">
    <property type="entry name" value="DEXDc"/>
    <property type="match status" value="1"/>
</dbReference>
<evidence type="ECO:0000256" key="11">
    <source>
        <dbReference type="ARBA" id="ARBA00022884"/>
    </source>
</evidence>
<dbReference type="GO" id="GO:0003677">
    <property type="term" value="F:DNA binding"/>
    <property type="evidence" value="ECO:0007669"/>
    <property type="project" value="InterPro"/>
</dbReference>
<evidence type="ECO:0000259" key="18">
    <source>
        <dbReference type="PROSITE" id="PS51194"/>
    </source>
</evidence>
<evidence type="ECO:0000256" key="6">
    <source>
        <dbReference type="ARBA" id="ARBA00022741"/>
    </source>
</evidence>
<dbReference type="PROSITE" id="PS50142">
    <property type="entry name" value="RNASE_3_2"/>
    <property type="match status" value="2"/>
</dbReference>
<dbReference type="GO" id="GO:0051607">
    <property type="term" value="P:defense response to virus"/>
    <property type="evidence" value="ECO:0007669"/>
    <property type="project" value="UniProtKB-KW"/>
</dbReference>
<dbReference type="GO" id="GO:0050688">
    <property type="term" value="P:regulation of defense response to virus"/>
    <property type="evidence" value="ECO:0007669"/>
    <property type="project" value="UniProtKB-KW"/>
</dbReference>
<evidence type="ECO:0000313" key="19">
    <source>
        <dbReference type="EMBL" id="KAK5044407.1"/>
    </source>
</evidence>
<feature type="domain" description="Helicase C-terminal" evidence="18">
    <location>
        <begin position="410"/>
        <end position="579"/>
    </location>
</feature>
<dbReference type="Pfam" id="PF00636">
    <property type="entry name" value="Ribonuclease_3"/>
    <property type="match status" value="2"/>
</dbReference>